<dbReference type="AlphaFoldDB" id="A0A9D6UK04"/>
<sequence length="70" mass="7388">MKVKSVVAAVVAAVVVVIVAITVIAGGGMTELRHEIHINASPEKVWSILANLEAVQHYNPTVAEAHYISA</sequence>
<reference evidence="2" key="1">
    <citation type="submission" date="2020-07" db="EMBL/GenBank/DDBJ databases">
        <title>Huge and variable diversity of episymbiotic CPR bacteria and DPANN archaea in groundwater ecosystems.</title>
        <authorList>
            <person name="He C.Y."/>
            <person name="Keren R."/>
            <person name="Whittaker M."/>
            <person name="Farag I.F."/>
            <person name="Doudna J."/>
            <person name="Cate J.H.D."/>
            <person name="Banfield J.F."/>
        </authorList>
    </citation>
    <scope>NUCLEOTIDE SEQUENCE</scope>
    <source>
        <strain evidence="2">NC_groundwater_1860_Pr3_B-0.1um_51_7</strain>
    </source>
</reference>
<feature type="non-terminal residue" evidence="2">
    <location>
        <position position="70"/>
    </location>
</feature>
<dbReference type="SUPFAM" id="SSF55961">
    <property type="entry name" value="Bet v1-like"/>
    <property type="match status" value="1"/>
</dbReference>
<dbReference type="InterPro" id="IPR023393">
    <property type="entry name" value="START-like_dom_sf"/>
</dbReference>
<keyword evidence="1" id="KW-0472">Membrane</keyword>
<dbReference type="Gene3D" id="3.30.530.20">
    <property type="match status" value="1"/>
</dbReference>
<dbReference type="Proteomes" id="UP000808761">
    <property type="component" value="Unassembled WGS sequence"/>
</dbReference>
<keyword evidence="1" id="KW-0812">Transmembrane</keyword>
<organism evidence="2 3">
    <name type="scientific">Candidatus Saganbacteria bacterium</name>
    <dbReference type="NCBI Taxonomy" id="2575572"/>
    <lineage>
        <taxon>Bacteria</taxon>
        <taxon>Bacillati</taxon>
        <taxon>Saganbacteria</taxon>
    </lineage>
</organism>
<accession>A0A9D6UK04</accession>
<evidence type="ECO:0000313" key="3">
    <source>
        <dbReference type="Proteomes" id="UP000808761"/>
    </source>
</evidence>
<dbReference type="Pfam" id="PF10604">
    <property type="entry name" value="Polyketide_cyc2"/>
    <property type="match status" value="1"/>
</dbReference>
<evidence type="ECO:0000313" key="2">
    <source>
        <dbReference type="EMBL" id="MBI5078790.1"/>
    </source>
</evidence>
<evidence type="ECO:0000256" key="1">
    <source>
        <dbReference type="SAM" id="Phobius"/>
    </source>
</evidence>
<protein>
    <submittedName>
        <fullName evidence="2">SRPBCC family protein</fullName>
    </submittedName>
</protein>
<keyword evidence="1" id="KW-1133">Transmembrane helix</keyword>
<dbReference type="InterPro" id="IPR019587">
    <property type="entry name" value="Polyketide_cyclase/dehydratase"/>
</dbReference>
<name>A0A9D6UK04_UNCSA</name>
<gene>
    <name evidence="2" type="ORF">HZB08_02085</name>
</gene>
<feature type="transmembrane region" description="Helical" evidence="1">
    <location>
        <begin position="6"/>
        <end position="27"/>
    </location>
</feature>
<proteinExistence type="predicted"/>
<comment type="caution">
    <text evidence="2">The sequence shown here is derived from an EMBL/GenBank/DDBJ whole genome shotgun (WGS) entry which is preliminary data.</text>
</comment>
<dbReference type="EMBL" id="JACRKR010000102">
    <property type="protein sequence ID" value="MBI5078790.1"/>
    <property type="molecule type" value="Genomic_DNA"/>
</dbReference>